<sequence>YQEAIGLETEYNQLEESKNTDELIKFYETYNEQWCAMIDSSTEKEFGNGDTTFGMP</sequence>
<dbReference type="EMBL" id="CAJNOL010010404">
    <property type="protein sequence ID" value="CAF1649497.1"/>
    <property type="molecule type" value="Genomic_DNA"/>
</dbReference>
<name>A0A816ER11_9BILA</name>
<dbReference type="AlphaFoldDB" id="A0A816ER11"/>
<dbReference type="Proteomes" id="UP000663889">
    <property type="component" value="Unassembled WGS sequence"/>
</dbReference>
<reference evidence="3" key="1">
    <citation type="submission" date="2021-02" db="EMBL/GenBank/DDBJ databases">
        <authorList>
            <person name="Nowell W R."/>
        </authorList>
    </citation>
    <scope>NUCLEOTIDE SEQUENCE</scope>
</reference>
<feature type="non-terminal residue" evidence="3">
    <location>
        <position position="1"/>
    </location>
</feature>
<evidence type="ECO:0000313" key="3">
    <source>
        <dbReference type="EMBL" id="CAF1649497.1"/>
    </source>
</evidence>
<evidence type="ECO:0000313" key="1">
    <source>
        <dbReference type="EMBL" id="CAF1484772.1"/>
    </source>
</evidence>
<evidence type="ECO:0000313" key="4">
    <source>
        <dbReference type="Proteomes" id="UP000663870"/>
    </source>
</evidence>
<comment type="caution">
    <text evidence="3">The sequence shown here is derived from an EMBL/GenBank/DDBJ whole genome shotgun (WGS) entry which is preliminary data.</text>
</comment>
<keyword evidence="4" id="KW-1185">Reference proteome</keyword>
<dbReference type="EMBL" id="CAJNOU010008015">
    <property type="protein sequence ID" value="CAF1533245.1"/>
    <property type="molecule type" value="Genomic_DNA"/>
</dbReference>
<protein>
    <submittedName>
        <fullName evidence="3">Uncharacterized protein</fullName>
    </submittedName>
</protein>
<proteinExistence type="predicted"/>
<dbReference type="Proteomes" id="UP000663854">
    <property type="component" value="Unassembled WGS sequence"/>
</dbReference>
<dbReference type="Proteomes" id="UP000663870">
    <property type="component" value="Unassembled WGS sequence"/>
</dbReference>
<accession>A0A816ER11</accession>
<evidence type="ECO:0000313" key="2">
    <source>
        <dbReference type="EMBL" id="CAF1533245.1"/>
    </source>
</evidence>
<organism evidence="3 4">
    <name type="scientific">Rotaria sordida</name>
    <dbReference type="NCBI Taxonomy" id="392033"/>
    <lineage>
        <taxon>Eukaryota</taxon>
        <taxon>Metazoa</taxon>
        <taxon>Spiralia</taxon>
        <taxon>Gnathifera</taxon>
        <taxon>Rotifera</taxon>
        <taxon>Eurotatoria</taxon>
        <taxon>Bdelloidea</taxon>
        <taxon>Philodinida</taxon>
        <taxon>Philodinidae</taxon>
        <taxon>Rotaria</taxon>
    </lineage>
</organism>
<dbReference type="EMBL" id="CAJNOH010008697">
    <property type="protein sequence ID" value="CAF1484772.1"/>
    <property type="molecule type" value="Genomic_DNA"/>
</dbReference>
<gene>
    <name evidence="3" type="ORF">JXQ802_LOCUS54369</name>
    <name evidence="1" type="ORF">PYM288_LOCUS37921</name>
    <name evidence="2" type="ORF">SEV965_LOCUS37652</name>
</gene>